<dbReference type="Gene3D" id="3.40.50.2300">
    <property type="match status" value="1"/>
</dbReference>
<dbReference type="PANTHER" id="PTHR43214">
    <property type="entry name" value="TWO-COMPONENT RESPONSE REGULATOR"/>
    <property type="match status" value="1"/>
</dbReference>
<dbReference type="EMBL" id="BRXS01000005">
    <property type="protein sequence ID" value="GLC26984.1"/>
    <property type="molecule type" value="Genomic_DNA"/>
</dbReference>
<keyword evidence="3 8" id="KW-0238">DNA-binding</keyword>
<dbReference type="Pfam" id="PF00072">
    <property type="entry name" value="Response_reg"/>
    <property type="match status" value="1"/>
</dbReference>
<dbReference type="SUPFAM" id="SSF46894">
    <property type="entry name" value="C-terminal effector domain of the bipartite response regulators"/>
    <property type="match status" value="1"/>
</dbReference>
<name>A0AA37VFK2_9BACT</name>
<dbReference type="InterPro" id="IPR058245">
    <property type="entry name" value="NreC/VraR/RcsB-like_REC"/>
</dbReference>
<feature type="domain" description="HTH luxR-type" evidence="6">
    <location>
        <begin position="185"/>
        <end position="250"/>
    </location>
</feature>
<evidence type="ECO:0000256" key="3">
    <source>
        <dbReference type="ARBA" id="ARBA00023125"/>
    </source>
</evidence>
<dbReference type="GO" id="GO:0000160">
    <property type="term" value="P:phosphorelay signal transduction system"/>
    <property type="evidence" value="ECO:0007669"/>
    <property type="project" value="InterPro"/>
</dbReference>
<proteinExistence type="predicted"/>
<comment type="caution">
    <text evidence="8">The sequence shown here is derived from an EMBL/GenBank/DDBJ whole genome shotgun (WGS) entry which is preliminary data.</text>
</comment>
<sequence length="254" mass="27165">MTTHRREAGGGDSPRVLAQLGAALAARSYAVRGVPVRDETIRVILVDDHTLIREGVRVLLQSAPDIAVVGEAENGAAALELARRAVPDVVVLDLDMPGADGESVLAALRSQLPEVRVLILTMYPEQTRLVPLLAGGARGYLTKAAASRELVEAIRVVASGDVYVRPAVARLLATAVAPKGAATSARDRFRALSDREATVLRLVAEGYSGAEIARQLDVSTKTVDAYKHRIHDKLGLQHRTEYVRFAIEAEILGA</sequence>
<dbReference type="GO" id="GO:0006355">
    <property type="term" value="P:regulation of DNA-templated transcription"/>
    <property type="evidence" value="ECO:0007669"/>
    <property type="project" value="InterPro"/>
</dbReference>
<dbReference type="InterPro" id="IPR001789">
    <property type="entry name" value="Sig_transdc_resp-reg_receiver"/>
</dbReference>
<dbReference type="CDD" id="cd06170">
    <property type="entry name" value="LuxR_C_like"/>
    <property type="match status" value="1"/>
</dbReference>
<dbReference type="PROSITE" id="PS50110">
    <property type="entry name" value="RESPONSE_REGULATORY"/>
    <property type="match status" value="1"/>
</dbReference>
<dbReference type="Pfam" id="PF00196">
    <property type="entry name" value="GerE"/>
    <property type="match status" value="1"/>
</dbReference>
<gene>
    <name evidence="8" type="ORF">rosag_34970</name>
</gene>
<keyword evidence="2" id="KW-0805">Transcription regulation</keyword>
<evidence type="ECO:0000259" key="6">
    <source>
        <dbReference type="PROSITE" id="PS50043"/>
    </source>
</evidence>
<keyword evidence="9" id="KW-1185">Reference proteome</keyword>
<evidence type="ECO:0000256" key="4">
    <source>
        <dbReference type="ARBA" id="ARBA00023163"/>
    </source>
</evidence>
<evidence type="ECO:0000256" key="2">
    <source>
        <dbReference type="ARBA" id="ARBA00023015"/>
    </source>
</evidence>
<keyword evidence="4" id="KW-0804">Transcription</keyword>
<evidence type="ECO:0000313" key="8">
    <source>
        <dbReference type="EMBL" id="GLC26984.1"/>
    </source>
</evidence>
<feature type="modified residue" description="4-aspartylphosphate" evidence="5">
    <location>
        <position position="93"/>
    </location>
</feature>
<dbReference type="AlphaFoldDB" id="A0AA37VFK2"/>
<evidence type="ECO:0000313" key="9">
    <source>
        <dbReference type="Proteomes" id="UP001161325"/>
    </source>
</evidence>
<keyword evidence="1 5" id="KW-0597">Phosphoprotein</keyword>
<dbReference type="PROSITE" id="PS50043">
    <property type="entry name" value="HTH_LUXR_2"/>
    <property type="match status" value="1"/>
</dbReference>
<dbReference type="InterPro" id="IPR016032">
    <property type="entry name" value="Sig_transdc_resp-reg_C-effctor"/>
</dbReference>
<organism evidence="8 9">
    <name type="scientific">Roseisolibacter agri</name>
    <dbReference type="NCBI Taxonomy" id="2014610"/>
    <lineage>
        <taxon>Bacteria</taxon>
        <taxon>Pseudomonadati</taxon>
        <taxon>Gemmatimonadota</taxon>
        <taxon>Gemmatimonadia</taxon>
        <taxon>Gemmatimonadales</taxon>
        <taxon>Gemmatimonadaceae</taxon>
        <taxon>Roseisolibacter</taxon>
    </lineage>
</organism>
<evidence type="ECO:0000259" key="7">
    <source>
        <dbReference type="PROSITE" id="PS50110"/>
    </source>
</evidence>
<dbReference type="PRINTS" id="PR00038">
    <property type="entry name" value="HTHLUXR"/>
</dbReference>
<accession>A0AA37VFK2</accession>
<dbReference type="CDD" id="cd17535">
    <property type="entry name" value="REC_NarL-like"/>
    <property type="match status" value="1"/>
</dbReference>
<dbReference type="SMART" id="SM00421">
    <property type="entry name" value="HTH_LUXR"/>
    <property type="match status" value="1"/>
</dbReference>
<protein>
    <submittedName>
        <fullName evidence="8">DNA-binding response regulator</fullName>
    </submittedName>
</protein>
<evidence type="ECO:0000256" key="1">
    <source>
        <dbReference type="ARBA" id="ARBA00022553"/>
    </source>
</evidence>
<dbReference type="SMART" id="SM00448">
    <property type="entry name" value="REC"/>
    <property type="match status" value="1"/>
</dbReference>
<dbReference type="InterPro" id="IPR000792">
    <property type="entry name" value="Tscrpt_reg_LuxR_C"/>
</dbReference>
<dbReference type="InterPro" id="IPR011006">
    <property type="entry name" value="CheY-like_superfamily"/>
</dbReference>
<evidence type="ECO:0000256" key="5">
    <source>
        <dbReference type="PROSITE-ProRule" id="PRU00169"/>
    </source>
</evidence>
<dbReference type="GO" id="GO:0003677">
    <property type="term" value="F:DNA binding"/>
    <property type="evidence" value="ECO:0007669"/>
    <property type="project" value="UniProtKB-KW"/>
</dbReference>
<dbReference type="PANTHER" id="PTHR43214:SF41">
    <property type="entry name" value="NITRATE_NITRITE RESPONSE REGULATOR PROTEIN NARP"/>
    <property type="match status" value="1"/>
</dbReference>
<dbReference type="RefSeq" id="WP_284351432.1">
    <property type="nucleotide sequence ID" value="NZ_BRXS01000005.1"/>
</dbReference>
<feature type="domain" description="Response regulatory" evidence="7">
    <location>
        <begin position="42"/>
        <end position="158"/>
    </location>
</feature>
<dbReference type="Proteomes" id="UP001161325">
    <property type="component" value="Unassembled WGS sequence"/>
</dbReference>
<reference evidence="8" key="1">
    <citation type="submission" date="2022-08" db="EMBL/GenBank/DDBJ databases">
        <title>Draft genome sequencing of Roseisolibacter agri AW1220.</title>
        <authorList>
            <person name="Tobiishi Y."/>
            <person name="Tonouchi A."/>
        </authorList>
    </citation>
    <scope>NUCLEOTIDE SEQUENCE</scope>
    <source>
        <strain evidence="8">AW1220</strain>
    </source>
</reference>
<dbReference type="SUPFAM" id="SSF52172">
    <property type="entry name" value="CheY-like"/>
    <property type="match status" value="1"/>
</dbReference>
<dbReference type="InterPro" id="IPR039420">
    <property type="entry name" value="WalR-like"/>
</dbReference>